<comment type="catalytic activity">
    <reaction evidence="1">
        <text>ATP + protein L-histidine = ADP + protein N-phospho-L-histidine.</text>
        <dbReference type="EC" id="2.7.13.3"/>
    </reaction>
</comment>
<dbReference type="InterPro" id="IPR004358">
    <property type="entry name" value="Sig_transdc_His_kin-like_C"/>
</dbReference>
<dbReference type="CDD" id="cd00082">
    <property type="entry name" value="HisKA"/>
    <property type="match status" value="1"/>
</dbReference>
<dbReference type="InterPro" id="IPR003661">
    <property type="entry name" value="HisK_dim/P_dom"/>
</dbReference>
<evidence type="ECO:0000256" key="7">
    <source>
        <dbReference type="ARBA" id="ARBA00022777"/>
    </source>
</evidence>
<feature type="domain" description="Histidine kinase" evidence="10">
    <location>
        <begin position="236"/>
        <end position="437"/>
    </location>
</feature>
<sequence>MMLAGGLAILTALALAAAGLALLFDRHVQRLAREDLQNRARAIAGLVEPGRAPSLREVPLDPAYEQVFSGHYWQLRLGDRLLHSRSLWDYSLPMSDGPPAPGTTRSLTLPGPQGEPLLVFEQGLLVGRGAEAVPLQILVARDRRELDAARAEFLGDLLPYLSLLGALLLAASYVQVTVGLRPLAQVGARVAQLGSGARPRIGTDMPAEVIPLAREIDTLLDARDDELARARHRAADLAHGFKTPLQALMGDARLLRESGQADVAGSIETIALAMRRHVDRELARARLQTETGNSSADPGPIILKLVEVLKRTPLGAMIDWQIDCPPGLRASVDPDDLTEALGALMENAMRHARERVGVSARPTGRRVLITLRDDGPGVPEAGLDQLTRRGLSLDPQGDGQGIGLAVAAGVIDAAHGRMTMRNAHPGLEVQLEFPAAGP</sequence>
<dbReference type="EMBL" id="WMIF01000005">
    <property type="protein sequence ID" value="MTH34023.1"/>
    <property type="molecule type" value="Genomic_DNA"/>
</dbReference>
<dbReference type="GO" id="GO:0000155">
    <property type="term" value="F:phosphorelay sensor kinase activity"/>
    <property type="evidence" value="ECO:0007669"/>
    <property type="project" value="InterPro"/>
</dbReference>
<comment type="subcellular location">
    <subcellularLocation>
        <location evidence="2">Membrane</location>
    </subcellularLocation>
</comment>
<dbReference type="GO" id="GO:0005886">
    <property type="term" value="C:plasma membrane"/>
    <property type="evidence" value="ECO:0007669"/>
    <property type="project" value="TreeGrafter"/>
</dbReference>
<evidence type="ECO:0000256" key="2">
    <source>
        <dbReference type="ARBA" id="ARBA00004370"/>
    </source>
</evidence>
<protein>
    <recommendedName>
        <fullName evidence="3">histidine kinase</fullName>
        <ecNumber evidence="3">2.7.13.3</ecNumber>
    </recommendedName>
</protein>
<dbReference type="PANTHER" id="PTHR45436:SF5">
    <property type="entry name" value="SENSOR HISTIDINE KINASE TRCS"/>
    <property type="match status" value="1"/>
</dbReference>
<keyword evidence="12" id="KW-1185">Reference proteome</keyword>
<dbReference type="EC" id="2.7.13.3" evidence="3"/>
<keyword evidence="9" id="KW-0472">Membrane</keyword>
<dbReference type="Pfam" id="PF02518">
    <property type="entry name" value="HATPase_c"/>
    <property type="match status" value="1"/>
</dbReference>
<evidence type="ECO:0000259" key="10">
    <source>
        <dbReference type="PROSITE" id="PS50109"/>
    </source>
</evidence>
<evidence type="ECO:0000256" key="8">
    <source>
        <dbReference type="ARBA" id="ARBA00022989"/>
    </source>
</evidence>
<dbReference type="InterPro" id="IPR036890">
    <property type="entry name" value="HATPase_C_sf"/>
</dbReference>
<proteinExistence type="predicted"/>
<gene>
    <name evidence="11" type="ORF">GL279_05350</name>
</gene>
<organism evidence="11 12">
    <name type="scientific">Paracoccus limosus</name>
    <dbReference type="NCBI Taxonomy" id="913252"/>
    <lineage>
        <taxon>Bacteria</taxon>
        <taxon>Pseudomonadati</taxon>
        <taxon>Pseudomonadota</taxon>
        <taxon>Alphaproteobacteria</taxon>
        <taxon>Rhodobacterales</taxon>
        <taxon>Paracoccaceae</taxon>
        <taxon>Paracoccus</taxon>
    </lineage>
</organism>
<keyword evidence="5" id="KW-0808">Transferase</keyword>
<reference evidence="11 12" key="1">
    <citation type="submission" date="2019-11" db="EMBL/GenBank/DDBJ databases">
        <authorList>
            <person name="Dong K."/>
        </authorList>
    </citation>
    <scope>NUCLEOTIDE SEQUENCE [LARGE SCALE GENOMIC DNA]</scope>
    <source>
        <strain evidence="11 12">JCM 17370</strain>
    </source>
</reference>
<evidence type="ECO:0000256" key="3">
    <source>
        <dbReference type="ARBA" id="ARBA00012438"/>
    </source>
</evidence>
<dbReference type="InterPro" id="IPR005467">
    <property type="entry name" value="His_kinase_dom"/>
</dbReference>
<name>A0A844H3C2_9RHOB</name>
<keyword evidence="8" id="KW-1133">Transmembrane helix</keyword>
<dbReference type="PRINTS" id="PR00344">
    <property type="entry name" value="BCTRLSENSOR"/>
</dbReference>
<evidence type="ECO:0000256" key="4">
    <source>
        <dbReference type="ARBA" id="ARBA00022553"/>
    </source>
</evidence>
<keyword evidence="4" id="KW-0597">Phosphoprotein</keyword>
<dbReference type="InterPro" id="IPR050428">
    <property type="entry name" value="TCS_sensor_his_kinase"/>
</dbReference>
<dbReference type="PANTHER" id="PTHR45436">
    <property type="entry name" value="SENSOR HISTIDINE KINASE YKOH"/>
    <property type="match status" value="1"/>
</dbReference>
<keyword evidence="6" id="KW-0812">Transmembrane</keyword>
<dbReference type="Proteomes" id="UP000442533">
    <property type="component" value="Unassembled WGS sequence"/>
</dbReference>
<accession>A0A844H3C2</accession>
<dbReference type="InterPro" id="IPR003594">
    <property type="entry name" value="HATPase_dom"/>
</dbReference>
<dbReference type="AlphaFoldDB" id="A0A844H3C2"/>
<comment type="caution">
    <text evidence="11">The sequence shown here is derived from an EMBL/GenBank/DDBJ whole genome shotgun (WGS) entry which is preliminary data.</text>
</comment>
<dbReference type="OrthoDB" id="9804645at2"/>
<dbReference type="PROSITE" id="PS50109">
    <property type="entry name" value="HIS_KIN"/>
    <property type="match status" value="1"/>
</dbReference>
<evidence type="ECO:0000256" key="9">
    <source>
        <dbReference type="ARBA" id="ARBA00023136"/>
    </source>
</evidence>
<dbReference type="SUPFAM" id="SSF55874">
    <property type="entry name" value="ATPase domain of HSP90 chaperone/DNA topoisomerase II/histidine kinase"/>
    <property type="match status" value="1"/>
</dbReference>
<evidence type="ECO:0000256" key="5">
    <source>
        <dbReference type="ARBA" id="ARBA00022679"/>
    </source>
</evidence>
<keyword evidence="7 11" id="KW-0418">Kinase</keyword>
<evidence type="ECO:0000313" key="12">
    <source>
        <dbReference type="Proteomes" id="UP000442533"/>
    </source>
</evidence>
<evidence type="ECO:0000313" key="11">
    <source>
        <dbReference type="EMBL" id="MTH34023.1"/>
    </source>
</evidence>
<dbReference type="Gene3D" id="3.30.565.10">
    <property type="entry name" value="Histidine kinase-like ATPase, C-terminal domain"/>
    <property type="match status" value="1"/>
</dbReference>
<evidence type="ECO:0000256" key="6">
    <source>
        <dbReference type="ARBA" id="ARBA00022692"/>
    </source>
</evidence>
<evidence type="ECO:0000256" key="1">
    <source>
        <dbReference type="ARBA" id="ARBA00000085"/>
    </source>
</evidence>
<dbReference type="SMART" id="SM00387">
    <property type="entry name" value="HATPase_c"/>
    <property type="match status" value="1"/>
</dbReference>